<keyword evidence="2" id="KW-0472">Membrane</keyword>
<comment type="function">
    <text evidence="2">Involved in the storage or transport of lipids necessary for membrane maintenance under stressful conditions. Displays a binding preference for lysophospholipids.</text>
</comment>
<dbReference type="Gene3D" id="2.40.128.20">
    <property type="match status" value="1"/>
</dbReference>
<proteinExistence type="inferred from homology"/>
<dbReference type="InterPro" id="IPR000566">
    <property type="entry name" value="Lipocln_cytosolic_FA-bd_dom"/>
</dbReference>
<dbReference type="InterPro" id="IPR022272">
    <property type="entry name" value="Lipocalin_CS"/>
</dbReference>
<keyword evidence="2" id="KW-0732">Signal</keyword>
<comment type="subcellular location">
    <subcellularLocation>
        <location evidence="2">Cell outer membrane</location>
    </subcellularLocation>
</comment>
<dbReference type="PANTHER" id="PTHR10612:SF34">
    <property type="entry name" value="APOLIPOPROTEIN D"/>
    <property type="match status" value="1"/>
</dbReference>
<comment type="subunit">
    <text evidence="2">Homodimer.</text>
</comment>
<dbReference type="CDD" id="cd19438">
    <property type="entry name" value="lipocalin_Blc-like"/>
    <property type="match status" value="1"/>
</dbReference>
<dbReference type="InterPro" id="IPR002446">
    <property type="entry name" value="Lipocalin_bac"/>
</dbReference>
<feature type="domain" description="Lipocalin/cytosolic fatty-acid binding" evidence="3">
    <location>
        <begin position="31"/>
        <end position="175"/>
    </location>
</feature>
<keyword evidence="2" id="KW-0446">Lipid-binding</keyword>
<comment type="similarity">
    <text evidence="1 2">Belongs to the calycin superfamily. Lipocalin family.</text>
</comment>
<protein>
    <recommendedName>
        <fullName evidence="2">Outer membrane lipoprotein Blc</fullName>
    </recommendedName>
</protein>
<feature type="signal peptide" evidence="2">
    <location>
        <begin position="1"/>
        <end position="22"/>
    </location>
</feature>
<evidence type="ECO:0000259" key="3">
    <source>
        <dbReference type="Pfam" id="PF08212"/>
    </source>
</evidence>
<comment type="caution">
    <text evidence="4">The sequence shown here is derived from an EMBL/GenBank/DDBJ whole genome shotgun (WGS) entry which is preliminary data.</text>
</comment>
<dbReference type="Pfam" id="PF08212">
    <property type="entry name" value="Lipocalin_2"/>
    <property type="match status" value="1"/>
</dbReference>
<gene>
    <name evidence="4" type="ORF">OF850_07295</name>
</gene>
<dbReference type="Proteomes" id="UP001526430">
    <property type="component" value="Unassembled WGS sequence"/>
</dbReference>
<dbReference type="RefSeq" id="WP_301589320.1">
    <property type="nucleotide sequence ID" value="NZ_JAPFQI010000003.1"/>
</dbReference>
<dbReference type="InterPro" id="IPR012674">
    <property type="entry name" value="Calycin"/>
</dbReference>
<sequence length="177" mass="19536">MKTLPLLALLALAACAVPQPDASTPRPVAGVDLPRYAGTWHEAARFPQRFQDSASLRCEETTATYTPRPDGKLEVLNACVNALAEGRPRREARGVAYAVEGSNNARLRVSFFGPFYGDYWVIGLDPDYRWAVVGTPDRDSLWFLSREPRMPPADFAAAQAVARREGFDLSRLQVAAR</sequence>
<feature type="chain" id="PRO_5045015611" description="Outer membrane lipoprotein Blc" evidence="2">
    <location>
        <begin position="23"/>
        <end position="177"/>
    </location>
</feature>
<dbReference type="PRINTS" id="PR01171">
    <property type="entry name" value="BCTLIPOCALIN"/>
</dbReference>
<evidence type="ECO:0000313" key="4">
    <source>
        <dbReference type="EMBL" id="MCW8085426.1"/>
    </source>
</evidence>
<keyword evidence="2" id="KW-0449">Lipoprotein</keyword>
<dbReference type="PROSITE" id="PS00213">
    <property type="entry name" value="LIPOCALIN"/>
    <property type="match status" value="1"/>
</dbReference>
<dbReference type="PIRSF" id="PIRSF036893">
    <property type="entry name" value="Lipocalin_ApoD"/>
    <property type="match status" value="1"/>
</dbReference>
<evidence type="ECO:0000256" key="1">
    <source>
        <dbReference type="ARBA" id="ARBA00006889"/>
    </source>
</evidence>
<dbReference type="InterPro" id="IPR022271">
    <property type="entry name" value="Lipocalin_ApoD"/>
</dbReference>
<reference evidence="4 5" key="1">
    <citation type="submission" date="2022-10" db="EMBL/GenBank/DDBJ databases">
        <title>Roseococcus glaciei nov., sp. nov., isolated from glacier.</title>
        <authorList>
            <person name="Liu Q."/>
            <person name="Xin Y.-H."/>
        </authorList>
    </citation>
    <scope>NUCLEOTIDE SEQUENCE [LARGE SCALE GENOMIC DNA]</scope>
    <source>
        <strain evidence="4 5">MDT2-1-1</strain>
    </source>
</reference>
<dbReference type="PANTHER" id="PTHR10612">
    <property type="entry name" value="APOLIPOPROTEIN D"/>
    <property type="match status" value="1"/>
</dbReference>
<evidence type="ECO:0000313" key="5">
    <source>
        <dbReference type="Proteomes" id="UP001526430"/>
    </source>
</evidence>
<dbReference type="SUPFAM" id="SSF50814">
    <property type="entry name" value="Lipocalins"/>
    <property type="match status" value="1"/>
</dbReference>
<dbReference type="InterPro" id="IPR047202">
    <property type="entry name" value="Lipocalin_Blc-like_dom"/>
</dbReference>
<keyword evidence="5" id="KW-1185">Reference proteome</keyword>
<dbReference type="PROSITE" id="PS51257">
    <property type="entry name" value="PROKAR_LIPOPROTEIN"/>
    <property type="match status" value="1"/>
</dbReference>
<organism evidence="4 5">
    <name type="scientific">Sabulicella glaciei</name>
    <dbReference type="NCBI Taxonomy" id="2984948"/>
    <lineage>
        <taxon>Bacteria</taxon>
        <taxon>Pseudomonadati</taxon>
        <taxon>Pseudomonadota</taxon>
        <taxon>Alphaproteobacteria</taxon>
        <taxon>Acetobacterales</taxon>
        <taxon>Acetobacteraceae</taxon>
        <taxon>Sabulicella</taxon>
    </lineage>
</organism>
<keyword evidence="2" id="KW-0998">Cell outer membrane</keyword>
<name>A0ABT3NTE3_9PROT</name>
<evidence type="ECO:0000256" key="2">
    <source>
        <dbReference type="PIRNR" id="PIRNR036893"/>
    </source>
</evidence>
<accession>A0ABT3NTE3</accession>
<dbReference type="EMBL" id="JAPFQI010000003">
    <property type="protein sequence ID" value="MCW8085426.1"/>
    <property type="molecule type" value="Genomic_DNA"/>
</dbReference>